<name>A0A5M9K102_MONFR</name>
<dbReference type="Proteomes" id="UP000322873">
    <property type="component" value="Unassembled WGS sequence"/>
</dbReference>
<sequence length="106" mass="12070">MMVAKASNEIRTMGTVEIESLEGLDELSQPVDTRLDADGQHVLLLDSPAAFNDIPHAFFVYFLPFGQVHFVLFVHFYNYLHEHSVMFMFASDSPCNIPCLVEDLEF</sequence>
<reference evidence="2 3" key="1">
    <citation type="submission" date="2019-06" db="EMBL/GenBank/DDBJ databases">
        <title>Genome Sequence of the Brown Rot Fungal Pathogen Monilinia fructicola.</title>
        <authorList>
            <person name="De Miccolis Angelini R.M."/>
            <person name="Landi L."/>
            <person name="Abate D."/>
            <person name="Pollastro S."/>
            <person name="Romanazzi G."/>
            <person name="Faretra F."/>
        </authorList>
    </citation>
    <scope>NUCLEOTIDE SEQUENCE [LARGE SCALE GENOMIC DNA]</scope>
    <source>
        <strain evidence="2 3">Mfrc123</strain>
    </source>
</reference>
<accession>A0A5M9K102</accession>
<keyword evidence="3" id="KW-1185">Reference proteome</keyword>
<comment type="caution">
    <text evidence="2">The sequence shown here is derived from an EMBL/GenBank/DDBJ whole genome shotgun (WGS) entry which is preliminary data.</text>
</comment>
<gene>
    <name evidence="2" type="ORF">EYC84_004618</name>
</gene>
<protein>
    <submittedName>
        <fullName evidence="2">Uncharacterized protein</fullName>
    </submittedName>
</protein>
<evidence type="ECO:0000313" key="3">
    <source>
        <dbReference type="Proteomes" id="UP000322873"/>
    </source>
</evidence>
<evidence type="ECO:0000313" key="2">
    <source>
        <dbReference type="EMBL" id="KAA8575464.1"/>
    </source>
</evidence>
<keyword evidence="1" id="KW-0472">Membrane</keyword>
<proteinExistence type="predicted"/>
<keyword evidence="1" id="KW-0812">Transmembrane</keyword>
<dbReference type="AlphaFoldDB" id="A0A5M9K102"/>
<feature type="transmembrane region" description="Helical" evidence="1">
    <location>
        <begin position="58"/>
        <end position="80"/>
    </location>
</feature>
<dbReference type="EMBL" id="VICG01000002">
    <property type="protein sequence ID" value="KAA8575464.1"/>
    <property type="molecule type" value="Genomic_DNA"/>
</dbReference>
<keyword evidence="1" id="KW-1133">Transmembrane helix</keyword>
<evidence type="ECO:0000256" key="1">
    <source>
        <dbReference type="SAM" id="Phobius"/>
    </source>
</evidence>
<organism evidence="2 3">
    <name type="scientific">Monilinia fructicola</name>
    <name type="common">Brown rot fungus</name>
    <name type="synonym">Ciboria fructicola</name>
    <dbReference type="NCBI Taxonomy" id="38448"/>
    <lineage>
        <taxon>Eukaryota</taxon>
        <taxon>Fungi</taxon>
        <taxon>Dikarya</taxon>
        <taxon>Ascomycota</taxon>
        <taxon>Pezizomycotina</taxon>
        <taxon>Leotiomycetes</taxon>
        <taxon>Helotiales</taxon>
        <taxon>Sclerotiniaceae</taxon>
        <taxon>Monilinia</taxon>
    </lineage>
</organism>